<dbReference type="Proteomes" id="UP001152888">
    <property type="component" value="Unassembled WGS sequence"/>
</dbReference>
<accession>A0A9P0QHR3</accession>
<dbReference type="PANTHER" id="PTHR33327">
    <property type="entry name" value="ENDONUCLEASE"/>
    <property type="match status" value="1"/>
</dbReference>
<gene>
    <name evidence="2" type="ORF">ACAOBT_LOCUS37934</name>
</gene>
<dbReference type="AlphaFoldDB" id="A0A9P0QHR3"/>
<proteinExistence type="predicted"/>
<protein>
    <recommendedName>
        <fullName evidence="1">DUF7041 domain-containing protein</fullName>
    </recommendedName>
</protein>
<dbReference type="PANTHER" id="PTHR33327:SF3">
    <property type="entry name" value="RNA-DIRECTED DNA POLYMERASE"/>
    <property type="match status" value="1"/>
</dbReference>
<sequence length="231" mass="26199">MFSKHISLHFPPYNAENPALWFRQIESSFYCSDIKDEIMKYHILVSRLEPCVVELMQEFLLTTSGDIGLTNQYNQMKSKIIGLQKTKNELDKQQIGDRTPSEFLRHLQHIASKNPLFPMHLIKAIWVASVGPYVKNVLLSDPNAAFEKLGFIADGIDCGIADVLISSEGSTGSEEISQETKKLQDEIHCSCCRGNKEVTLKIECVKLCEVIDMDLKKNPRLVTIFHKTTLI</sequence>
<keyword evidence="3" id="KW-1185">Reference proteome</keyword>
<reference evidence="2" key="1">
    <citation type="submission" date="2022-03" db="EMBL/GenBank/DDBJ databases">
        <authorList>
            <person name="Sayadi A."/>
        </authorList>
    </citation>
    <scope>NUCLEOTIDE SEQUENCE</scope>
</reference>
<dbReference type="OrthoDB" id="6433758at2759"/>
<evidence type="ECO:0000259" key="1">
    <source>
        <dbReference type="Pfam" id="PF23055"/>
    </source>
</evidence>
<evidence type="ECO:0000313" key="2">
    <source>
        <dbReference type="EMBL" id="CAH2020550.1"/>
    </source>
</evidence>
<dbReference type="Pfam" id="PF23055">
    <property type="entry name" value="DUF7041"/>
    <property type="match status" value="1"/>
</dbReference>
<organism evidence="2 3">
    <name type="scientific">Acanthoscelides obtectus</name>
    <name type="common">Bean weevil</name>
    <name type="synonym">Bruchus obtectus</name>
    <dbReference type="NCBI Taxonomy" id="200917"/>
    <lineage>
        <taxon>Eukaryota</taxon>
        <taxon>Metazoa</taxon>
        <taxon>Ecdysozoa</taxon>
        <taxon>Arthropoda</taxon>
        <taxon>Hexapoda</taxon>
        <taxon>Insecta</taxon>
        <taxon>Pterygota</taxon>
        <taxon>Neoptera</taxon>
        <taxon>Endopterygota</taxon>
        <taxon>Coleoptera</taxon>
        <taxon>Polyphaga</taxon>
        <taxon>Cucujiformia</taxon>
        <taxon>Chrysomeloidea</taxon>
        <taxon>Chrysomelidae</taxon>
        <taxon>Bruchinae</taxon>
        <taxon>Bruchini</taxon>
        <taxon>Acanthoscelides</taxon>
    </lineage>
</organism>
<dbReference type="EMBL" id="CAKOFQ010011176">
    <property type="protein sequence ID" value="CAH2020550.1"/>
    <property type="molecule type" value="Genomic_DNA"/>
</dbReference>
<comment type="caution">
    <text evidence="2">The sequence shown here is derived from an EMBL/GenBank/DDBJ whole genome shotgun (WGS) entry which is preliminary data.</text>
</comment>
<dbReference type="InterPro" id="IPR055469">
    <property type="entry name" value="DUF7041"/>
</dbReference>
<evidence type="ECO:0000313" key="3">
    <source>
        <dbReference type="Proteomes" id="UP001152888"/>
    </source>
</evidence>
<name>A0A9P0QHR3_ACAOB</name>
<feature type="domain" description="DUF7041" evidence="1">
    <location>
        <begin position="11"/>
        <end position="86"/>
    </location>
</feature>